<dbReference type="Gene3D" id="2.160.20.120">
    <property type="match status" value="1"/>
</dbReference>
<dbReference type="EMBL" id="CP102290">
    <property type="protein sequence ID" value="UWP59501.1"/>
    <property type="molecule type" value="Genomic_DNA"/>
</dbReference>
<dbReference type="Proteomes" id="UP001060164">
    <property type="component" value="Chromosome"/>
</dbReference>
<dbReference type="InterPro" id="IPR025164">
    <property type="entry name" value="Toastrack_DUF4097"/>
</dbReference>
<evidence type="ECO:0000259" key="2">
    <source>
        <dbReference type="Pfam" id="PF13349"/>
    </source>
</evidence>
<accession>A0ABY5VH17</accession>
<evidence type="ECO:0000313" key="4">
    <source>
        <dbReference type="Proteomes" id="UP001060164"/>
    </source>
</evidence>
<keyword evidence="4" id="KW-1185">Reference proteome</keyword>
<proteinExistence type="predicted"/>
<feature type="domain" description="DUF4097" evidence="2">
    <location>
        <begin position="64"/>
        <end position="314"/>
    </location>
</feature>
<keyword evidence="1" id="KW-0472">Membrane</keyword>
<dbReference type="RefSeq" id="WP_028527912.1">
    <property type="nucleotide sequence ID" value="NZ_CABLBR010000005.1"/>
</dbReference>
<reference evidence="3" key="1">
    <citation type="journal article" date="2022" name="Cell">
        <title>Design, construction, and in vivo augmentation of a complex gut microbiome.</title>
        <authorList>
            <person name="Cheng A.G."/>
            <person name="Ho P.Y."/>
            <person name="Aranda-Diaz A."/>
            <person name="Jain S."/>
            <person name="Yu F.B."/>
            <person name="Meng X."/>
            <person name="Wang M."/>
            <person name="Iakiviak M."/>
            <person name="Nagashima K."/>
            <person name="Zhao A."/>
            <person name="Murugkar P."/>
            <person name="Patil A."/>
            <person name="Atabakhsh K."/>
            <person name="Weakley A."/>
            <person name="Yan J."/>
            <person name="Brumbaugh A.R."/>
            <person name="Higginbottom S."/>
            <person name="Dimas A."/>
            <person name="Shiver A.L."/>
            <person name="Deutschbauer A."/>
            <person name="Neff N."/>
            <person name="Sonnenburg J.L."/>
            <person name="Huang K.C."/>
            <person name="Fischbach M.A."/>
        </authorList>
    </citation>
    <scope>NUCLEOTIDE SEQUENCE</scope>
    <source>
        <strain evidence="3">DSM 19829</strain>
    </source>
</reference>
<organism evidence="3 4">
    <name type="scientific">Ruminococcus gauvreauii</name>
    <dbReference type="NCBI Taxonomy" id="438033"/>
    <lineage>
        <taxon>Bacteria</taxon>
        <taxon>Bacillati</taxon>
        <taxon>Bacillota</taxon>
        <taxon>Clostridia</taxon>
        <taxon>Eubacteriales</taxon>
        <taxon>Oscillospiraceae</taxon>
        <taxon>Ruminococcus</taxon>
    </lineage>
</organism>
<feature type="transmembrane region" description="Helical" evidence="1">
    <location>
        <begin position="7"/>
        <end position="28"/>
    </location>
</feature>
<evidence type="ECO:0000313" key="3">
    <source>
        <dbReference type="EMBL" id="UWP59501.1"/>
    </source>
</evidence>
<protein>
    <submittedName>
        <fullName evidence="3">DUF4097 domain-containing protein</fullName>
    </submittedName>
</protein>
<gene>
    <name evidence="3" type="ORF">NQ502_00075</name>
</gene>
<name>A0ABY5VH17_9FIRM</name>
<sequence length="318" mass="35356">MKSKNRIWLISFGCIGIGIVLLAAGMMLGGRPGFYIDRTGIHSQYSNLSDAPHIQKKMKLDEFSSIDIDLNYADIKIEPSDGYYIEYQLDGADPEPALEVKNGKLRFKESSAGGFFIGGLNFFTFSGFSRNDYNYYVKLYVPADKHFSTVKLVSDDGMISTGDISAESMDITDDYGQVSIGSFKGKELSINMDDGRLRIQNLNTDTALISNDYGECEIENMTVRSLEARLDDGDFKVSKGHAANLDINNEYGDVILGMSEKLDAYDLDLETEYGRIEVQGYPEMSNSDDEARFKSNNGAEHKVKIRCDDGNIVIAQAK</sequence>
<keyword evidence="1" id="KW-1133">Transmembrane helix</keyword>
<dbReference type="Pfam" id="PF13349">
    <property type="entry name" value="DUF4097"/>
    <property type="match status" value="1"/>
</dbReference>
<keyword evidence="1" id="KW-0812">Transmembrane</keyword>
<evidence type="ECO:0000256" key="1">
    <source>
        <dbReference type="SAM" id="Phobius"/>
    </source>
</evidence>